<comment type="similarity">
    <text evidence="1">Belongs to the GASA family.</text>
</comment>
<name>A0AAQ3L6X3_9LILI</name>
<evidence type="ECO:0000256" key="1">
    <source>
        <dbReference type="ARBA" id="ARBA00010582"/>
    </source>
</evidence>
<evidence type="ECO:0000313" key="3">
    <source>
        <dbReference type="Proteomes" id="UP001327560"/>
    </source>
</evidence>
<dbReference type="PANTHER" id="PTHR23201">
    <property type="entry name" value="EXTENSIN, PROLINE-RICH PROTEIN"/>
    <property type="match status" value="1"/>
</dbReference>
<reference evidence="2 3" key="1">
    <citation type="submission" date="2023-10" db="EMBL/GenBank/DDBJ databases">
        <title>Chromosome-scale genome assembly provides insights into flower coloration mechanisms of Canna indica.</title>
        <authorList>
            <person name="Li C."/>
        </authorList>
    </citation>
    <scope>NUCLEOTIDE SEQUENCE [LARGE SCALE GENOMIC DNA]</scope>
    <source>
        <tissue evidence="2">Flower</tissue>
    </source>
</reference>
<protein>
    <submittedName>
        <fullName evidence="2">Snakin-2</fullName>
    </submittedName>
</protein>
<organism evidence="2 3">
    <name type="scientific">Canna indica</name>
    <name type="common">Indian-shot</name>
    <dbReference type="NCBI Taxonomy" id="4628"/>
    <lineage>
        <taxon>Eukaryota</taxon>
        <taxon>Viridiplantae</taxon>
        <taxon>Streptophyta</taxon>
        <taxon>Embryophyta</taxon>
        <taxon>Tracheophyta</taxon>
        <taxon>Spermatophyta</taxon>
        <taxon>Magnoliopsida</taxon>
        <taxon>Liliopsida</taxon>
        <taxon>Zingiberales</taxon>
        <taxon>Cannaceae</taxon>
        <taxon>Canna</taxon>
    </lineage>
</organism>
<gene>
    <name evidence="2" type="ORF">Cni_G28655</name>
</gene>
<dbReference type="EMBL" id="CP136898">
    <property type="protein sequence ID" value="WOL19853.1"/>
    <property type="molecule type" value="Genomic_DNA"/>
</dbReference>
<sequence>MLEDGSTLHQCSSTATTPLGGAINVASAQCWSMSSIIEEEKAVHVPSSLVKIICSVKRLKKMLSQLENNSRDCAGLCGARCSQHSRPNLCMRACGTCCFRCKCVPPGTSGNREMCGSCYTDMTTHGNRTKCP</sequence>
<dbReference type="Proteomes" id="UP001327560">
    <property type="component" value="Chromosome 9"/>
</dbReference>
<proteinExistence type="inferred from homology"/>
<evidence type="ECO:0000313" key="2">
    <source>
        <dbReference type="EMBL" id="WOL19853.1"/>
    </source>
</evidence>
<dbReference type="AlphaFoldDB" id="A0AAQ3L6X3"/>
<dbReference type="InterPro" id="IPR003854">
    <property type="entry name" value="GASA"/>
</dbReference>
<dbReference type="Pfam" id="PF02704">
    <property type="entry name" value="GASA"/>
    <property type="match status" value="1"/>
</dbReference>
<accession>A0AAQ3L6X3</accession>
<keyword evidence="3" id="KW-1185">Reference proteome</keyword>
<dbReference type="PANTHER" id="PTHR23201:SF149">
    <property type="entry name" value="GIBBERELLIN STIMULATED TRANSCRIPT RELATED PROTEIN 2"/>
    <property type="match status" value="1"/>
</dbReference>